<evidence type="ECO:0000313" key="4">
    <source>
        <dbReference type="Proteomes" id="UP000240621"/>
    </source>
</evidence>
<sequence length="153" mass="17231">MKNSVLLYIIVLLLLTGISACSVQVPKAAKSNLGKMFPEATQVSWSHENKHEFEAEFQWQGHKTSATFDEKGNWKETEQNITAEQLPLAVQEALTEGFADFVIQSPEKLCSPEYAVAYEMVVKNKEARVELLFAPNGQLLKKELLKSEEEDVD</sequence>
<keyword evidence="5" id="KW-1185">Reference proteome</keyword>
<reference evidence="2 5" key="2">
    <citation type="submission" date="2019-10" db="EMBL/GenBank/DDBJ databases">
        <title>Prolixibacter strains distinguished by the presence of nitrate reductase genes were adept at nitrate-dependent anaerobic corrosion of metallic iron and carbon steel.</title>
        <authorList>
            <person name="Iino T."/>
            <person name="Shono N."/>
            <person name="Ito K."/>
            <person name="Nakamura R."/>
            <person name="Sueoka K."/>
            <person name="Harayama S."/>
            <person name="Ohkuma M."/>
        </authorList>
    </citation>
    <scope>NUCLEOTIDE SEQUENCE [LARGE SCALE GENOMIC DNA]</scope>
    <source>
        <strain evidence="2 5">MIC1-1</strain>
    </source>
</reference>
<organism evidence="3 4">
    <name type="scientific">Prolixibacter denitrificans</name>
    <dbReference type="NCBI Taxonomy" id="1541063"/>
    <lineage>
        <taxon>Bacteria</taxon>
        <taxon>Pseudomonadati</taxon>
        <taxon>Bacteroidota</taxon>
        <taxon>Bacteroidia</taxon>
        <taxon>Marinilabiliales</taxon>
        <taxon>Prolixibacteraceae</taxon>
        <taxon>Prolixibacter</taxon>
    </lineage>
</organism>
<dbReference type="EMBL" id="BLAU01000001">
    <property type="protein sequence ID" value="GET23111.1"/>
    <property type="molecule type" value="Genomic_DNA"/>
</dbReference>
<dbReference type="EMBL" id="PYGC01000018">
    <property type="protein sequence ID" value="PSK80301.1"/>
    <property type="molecule type" value="Genomic_DNA"/>
</dbReference>
<dbReference type="SUPFAM" id="SSF160574">
    <property type="entry name" value="BT0923-like"/>
    <property type="match status" value="1"/>
</dbReference>
<dbReference type="OrthoDB" id="1050111at2"/>
<proteinExistence type="predicted"/>
<comment type="caution">
    <text evidence="3">The sequence shown here is derived from an EMBL/GenBank/DDBJ whole genome shotgun (WGS) entry which is preliminary data.</text>
</comment>
<feature type="domain" description="Putative beta-lactamase-inhibitor-like PepSY-like" evidence="1">
    <location>
        <begin position="54"/>
        <end position="141"/>
    </location>
</feature>
<accession>A0A2P8C5R3</accession>
<dbReference type="AlphaFoldDB" id="A0A2P8C5R3"/>
<evidence type="ECO:0000259" key="1">
    <source>
        <dbReference type="Pfam" id="PF11396"/>
    </source>
</evidence>
<dbReference type="Pfam" id="PF11396">
    <property type="entry name" value="PepSY_like"/>
    <property type="match status" value="1"/>
</dbReference>
<dbReference type="InterPro" id="IPR021533">
    <property type="entry name" value="PepSY-like"/>
</dbReference>
<dbReference type="PROSITE" id="PS51257">
    <property type="entry name" value="PROKAR_LIPOPROTEIN"/>
    <property type="match status" value="1"/>
</dbReference>
<evidence type="ECO:0000313" key="5">
    <source>
        <dbReference type="Proteomes" id="UP000396862"/>
    </source>
</evidence>
<dbReference type="RefSeq" id="WP_106543900.1">
    <property type="nucleotide sequence ID" value="NZ_BLAU01000001.1"/>
</dbReference>
<evidence type="ECO:0000313" key="2">
    <source>
        <dbReference type="EMBL" id="GET23111.1"/>
    </source>
</evidence>
<protein>
    <submittedName>
        <fullName evidence="3">Putative PepSY-like beta-lactamase-inhibitor</fullName>
    </submittedName>
</protein>
<reference evidence="3 4" key="1">
    <citation type="submission" date="2018-03" db="EMBL/GenBank/DDBJ databases">
        <title>Genomic Encyclopedia of Archaeal and Bacterial Type Strains, Phase II (KMG-II): from individual species to whole genera.</title>
        <authorList>
            <person name="Goeker M."/>
        </authorList>
    </citation>
    <scope>NUCLEOTIDE SEQUENCE [LARGE SCALE GENOMIC DNA]</scope>
    <source>
        <strain evidence="3 4">DSM 27267</strain>
    </source>
</reference>
<name>A0A2P8C5R3_9BACT</name>
<dbReference type="Proteomes" id="UP000396862">
    <property type="component" value="Unassembled WGS sequence"/>
</dbReference>
<gene>
    <name evidence="3" type="ORF">CLV93_1184</name>
    <name evidence="2" type="ORF">JCM18694_33570</name>
</gene>
<dbReference type="Proteomes" id="UP000240621">
    <property type="component" value="Unassembled WGS sequence"/>
</dbReference>
<dbReference type="Gene3D" id="3.10.450.360">
    <property type="match status" value="1"/>
</dbReference>
<evidence type="ECO:0000313" key="3">
    <source>
        <dbReference type="EMBL" id="PSK80301.1"/>
    </source>
</evidence>